<dbReference type="Pfam" id="PF01740">
    <property type="entry name" value="STAS"/>
    <property type="match status" value="1"/>
</dbReference>
<sequence>MSDGDHPTMSVAVRQENETTTVVTVQGEVDLLTARQLMDALEQVWLERPQVTCVVIDLSGVTFLGSSGLGVLADLAGRTTSHTPGGIGPAVRLVAPKDNDAVIRPWTTMNLQQILPLHEDVESALAAS</sequence>
<evidence type="ECO:0000256" key="1">
    <source>
        <dbReference type="ARBA" id="ARBA00009013"/>
    </source>
</evidence>
<reference evidence="4 5" key="1">
    <citation type="submission" date="2016-11" db="EMBL/GenBank/DDBJ databases">
        <authorList>
            <person name="Jaros S."/>
            <person name="Januszkiewicz K."/>
            <person name="Wedrychowicz H."/>
        </authorList>
    </citation>
    <scope>NUCLEOTIDE SEQUENCE [LARGE SCALE GENOMIC DNA]</scope>
    <source>
        <strain evidence="4 5">DSM 43832</strain>
    </source>
</reference>
<dbReference type="EMBL" id="FRAP01000001">
    <property type="protein sequence ID" value="SHJ96748.1"/>
    <property type="molecule type" value="Genomic_DNA"/>
</dbReference>
<dbReference type="InterPro" id="IPR003658">
    <property type="entry name" value="Anti-sigma_ant"/>
</dbReference>
<dbReference type="Proteomes" id="UP000184363">
    <property type="component" value="Unassembled WGS sequence"/>
</dbReference>
<gene>
    <name evidence="4" type="ORF">SAMN05443637_101337</name>
</gene>
<dbReference type="PANTHER" id="PTHR33495">
    <property type="entry name" value="ANTI-SIGMA FACTOR ANTAGONIST TM_1081-RELATED-RELATED"/>
    <property type="match status" value="1"/>
</dbReference>
<protein>
    <recommendedName>
        <fullName evidence="2">Anti-sigma factor antagonist</fullName>
    </recommendedName>
</protein>
<dbReference type="SUPFAM" id="SSF52091">
    <property type="entry name" value="SpoIIaa-like"/>
    <property type="match status" value="1"/>
</dbReference>
<evidence type="ECO:0000256" key="2">
    <source>
        <dbReference type="RuleBase" id="RU003749"/>
    </source>
</evidence>
<dbReference type="InterPro" id="IPR002645">
    <property type="entry name" value="STAS_dom"/>
</dbReference>
<dbReference type="STRING" id="1848.SAMN05443637_101337"/>
<dbReference type="PROSITE" id="PS50801">
    <property type="entry name" value="STAS"/>
    <property type="match status" value="1"/>
</dbReference>
<keyword evidence="5" id="KW-1185">Reference proteome</keyword>
<evidence type="ECO:0000259" key="3">
    <source>
        <dbReference type="PROSITE" id="PS50801"/>
    </source>
</evidence>
<dbReference type="InterPro" id="IPR036513">
    <property type="entry name" value="STAS_dom_sf"/>
</dbReference>
<dbReference type="CDD" id="cd07043">
    <property type="entry name" value="STAS_anti-anti-sigma_factors"/>
    <property type="match status" value="1"/>
</dbReference>
<evidence type="ECO:0000313" key="4">
    <source>
        <dbReference type="EMBL" id="SHJ96748.1"/>
    </source>
</evidence>
<dbReference type="NCBIfam" id="TIGR00377">
    <property type="entry name" value="ant_ant_sig"/>
    <property type="match status" value="1"/>
</dbReference>
<accession>A0A1M6NM17</accession>
<name>A0A1M6NM17_PSETH</name>
<dbReference type="OrthoDB" id="3622319at2"/>
<dbReference type="GO" id="GO:0043856">
    <property type="term" value="F:anti-sigma factor antagonist activity"/>
    <property type="evidence" value="ECO:0007669"/>
    <property type="project" value="InterPro"/>
</dbReference>
<dbReference type="PANTHER" id="PTHR33495:SF2">
    <property type="entry name" value="ANTI-SIGMA FACTOR ANTAGONIST TM_1081-RELATED"/>
    <property type="match status" value="1"/>
</dbReference>
<dbReference type="RefSeq" id="WP_084754169.1">
    <property type="nucleotide sequence ID" value="NZ_CALGVN010000012.1"/>
</dbReference>
<evidence type="ECO:0000313" key="5">
    <source>
        <dbReference type="Proteomes" id="UP000184363"/>
    </source>
</evidence>
<dbReference type="Gene3D" id="3.30.750.24">
    <property type="entry name" value="STAS domain"/>
    <property type="match status" value="1"/>
</dbReference>
<organism evidence="4 5">
    <name type="scientific">Pseudonocardia thermophila</name>
    <dbReference type="NCBI Taxonomy" id="1848"/>
    <lineage>
        <taxon>Bacteria</taxon>
        <taxon>Bacillati</taxon>
        <taxon>Actinomycetota</taxon>
        <taxon>Actinomycetes</taxon>
        <taxon>Pseudonocardiales</taxon>
        <taxon>Pseudonocardiaceae</taxon>
        <taxon>Pseudonocardia</taxon>
    </lineage>
</organism>
<feature type="domain" description="STAS" evidence="3">
    <location>
        <begin position="10"/>
        <end position="128"/>
    </location>
</feature>
<dbReference type="AlphaFoldDB" id="A0A1M6NM17"/>
<proteinExistence type="inferred from homology"/>
<comment type="similarity">
    <text evidence="1 2">Belongs to the anti-sigma-factor antagonist family.</text>
</comment>